<evidence type="ECO:0000313" key="3">
    <source>
        <dbReference type="Proteomes" id="UP001441944"/>
    </source>
</evidence>
<dbReference type="InterPro" id="IPR052022">
    <property type="entry name" value="26kDa_periplasmic_antigen"/>
</dbReference>
<evidence type="ECO:0000256" key="1">
    <source>
        <dbReference type="SAM" id="SignalP"/>
    </source>
</evidence>
<sequence>MKTKTVLVTALAMALTLGTALKADTRTDRQILVSGEGRVEVAPDLAVITLGVSKEAKEAGEAMALVSEDMFAVVQELRAVGIADKDLQTQQISLQPVWSNGGSYNSSGERRITGFLAANTVNLRVRDLDQLGEVLDRVLRAGANQFQGLRFDVADHALLQDQMRASAVADARHKAEQLAAAAGVTLGPVRTITDQDHGGGRPMMAMEMSRSGAMPIEAGELSFSHNVQVVFDLVVPNE</sequence>
<feature type="chain" id="PRO_5046458195" evidence="1">
    <location>
        <begin position="23"/>
        <end position="238"/>
    </location>
</feature>
<dbReference type="RefSeq" id="WP_353399253.1">
    <property type="nucleotide sequence ID" value="NZ_BAABWU010000006.1"/>
</dbReference>
<dbReference type="PANTHER" id="PTHR34387:SF1">
    <property type="entry name" value="PERIPLASMIC IMMUNOGENIC PROTEIN"/>
    <property type="match status" value="1"/>
</dbReference>
<reference evidence="2 3" key="1">
    <citation type="submission" date="2024-04" db="EMBL/GenBank/DDBJ databases">
        <title>Draft genome sequence of Pseudophaeobacter arcticus NBRC 116598.</title>
        <authorList>
            <person name="Miyakawa T."/>
            <person name="Kusuya Y."/>
            <person name="Miura T."/>
        </authorList>
    </citation>
    <scope>NUCLEOTIDE SEQUENCE [LARGE SCALE GENOMIC DNA]</scope>
    <source>
        <strain evidence="2 3">SU-CL00105</strain>
    </source>
</reference>
<dbReference type="InterPro" id="IPR007497">
    <property type="entry name" value="SIMPL/DUF541"/>
</dbReference>
<keyword evidence="3" id="KW-1185">Reference proteome</keyword>
<gene>
    <name evidence="2" type="ORF">NBRC116598_18710</name>
</gene>
<dbReference type="Proteomes" id="UP001441944">
    <property type="component" value="Unassembled WGS sequence"/>
</dbReference>
<dbReference type="Pfam" id="PF04402">
    <property type="entry name" value="SIMPL"/>
    <property type="match status" value="1"/>
</dbReference>
<protein>
    <submittedName>
        <fullName evidence="2">SIMPL domain-containing protein</fullName>
    </submittedName>
</protein>
<organism evidence="2 3">
    <name type="scientific">Pseudophaeobacter arcticus</name>
    <dbReference type="NCBI Taxonomy" id="385492"/>
    <lineage>
        <taxon>Bacteria</taxon>
        <taxon>Pseudomonadati</taxon>
        <taxon>Pseudomonadota</taxon>
        <taxon>Alphaproteobacteria</taxon>
        <taxon>Rhodobacterales</taxon>
        <taxon>Paracoccaceae</taxon>
        <taxon>Pseudophaeobacter</taxon>
    </lineage>
</organism>
<keyword evidence="1" id="KW-0732">Signal</keyword>
<comment type="caution">
    <text evidence="2">The sequence shown here is derived from an EMBL/GenBank/DDBJ whole genome shotgun (WGS) entry which is preliminary data.</text>
</comment>
<feature type="signal peptide" evidence="1">
    <location>
        <begin position="1"/>
        <end position="22"/>
    </location>
</feature>
<accession>A0ABQ0AKP2</accession>
<evidence type="ECO:0000313" key="2">
    <source>
        <dbReference type="EMBL" id="GAA6196427.1"/>
    </source>
</evidence>
<name>A0ABQ0AKP2_9RHOB</name>
<proteinExistence type="predicted"/>
<dbReference type="Gene3D" id="3.30.70.2970">
    <property type="entry name" value="Protein of unknown function (DUF541), domain 2"/>
    <property type="match status" value="1"/>
</dbReference>
<dbReference type="Gene3D" id="3.30.110.170">
    <property type="entry name" value="Protein of unknown function (DUF541), domain 1"/>
    <property type="match status" value="1"/>
</dbReference>
<dbReference type="EMBL" id="BAABWU010000006">
    <property type="protein sequence ID" value="GAA6196427.1"/>
    <property type="molecule type" value="Genomic_DNA"/>
</dbReference>
<dbReference type="PANTHER" id="PTHR34387">
    <property type="entry name" value="SLR1258 PROTEIN"/>
    <property type="match status" value="1"/>
</dbReference>